<dbReference type="AlphaFoldDB" id="A0A5R9EF75"/>
<protein>
    <submittedName>
        <fullName evidence="6">Class I SAM-dependent methyltransferase</fullName>
    </submittedName>
</protein>
<keyword evidence="7" id="KW-1185">Reference proteome</keyword>
<evidence type="ECO:0000256" key="1">
    <source>
        <dbReference type="ARBA" id="ARBA00022603"/>
    </source>
</evidence>
<dbReference type="InterPro" id="IPR041698">
    <property type="entry name" value="Methyltransf_25"/>
</dbReference>
<dbReference type="Gene3D" id="3.40.50.150">
    <property type="entry name" value="Vaccinia Virus protein VP39"/>
    <property type="match status" value="1"/>
</dbReference>
<organism evidence="6 7">
    <name type="scientific">Streptomyces marianii</name>
    <dbReference type="NCBI Taxonomy" id="1817406"/>
    <lineage>
        <taxon>Bacteria</taxon>
        <taxon>Bacillati</taxon>
        <taxon>Actinomycetota</taxon>
        <taxon>Actinomycetes</taxon>
        <taxon>Kitasatosporales</taxon>
        <taxon>Streptomycetaceae</taxon>
        <taxon>Streptomyces</taxon>
    </lineage>
</organism>
<evidence type="ECO:0000313" key="7">
    <source>
        <dbReference type="Proteomes" id="UP000305921"/>
    </source>
</evidence>
<dbReference type="Proteomes" id="UP000305921">
    <property type="component" value="Unassembled WGS sequence"/>
</dbReference>
<keyword evidence="2 6" id="KW-0808">Transferase</keyword>
<dbReference type="CDD" id="cd02440">
    <property type="entry name" value="AdoMet_MTases"/>
    <property type="match status" value="1"/>
</dbReference>
<evidence type="ECO:0000256" key="4">
    <source>
        <dbReference type="SAM" id="MobiDB-lite"/>
    </source>
</evidence>
<proteinExistence type="predicted"/>
<dbReference type="SUPFAM" id="SSF53335">
    <property type="entry name" value="S-adenosyl-L-methionine-dependent methyltransferases"/>
    <property type="match status" value="1"/>
</dbReference>
<dbReference type="InterPro" id="IPR029063">
    <property type="entry name" value="SAM-dependent_MTases_sf"/>
</dbReference>
<dbReference type="GO" id="GO:0032259">
    <property type="term" value="P:methylation"/>
    <property type="evidence" value="ECO:0007669"/>
    <property type="project" value="UniProtKB-KW"/>
</dbReference>
<evidence type="ECO:0000313" key="6">
    <source>
        <dbReference type="EMBL" id="TLQ47785.1"/>
    </source>
</evidence>
<dbReference type="GO" id="GO:0008168">
    <property type="term" value="F:methyltransferase activity"/>
    <property type="evidence" value="ECO:0007669"/>
    <property type="project" value="UniProtKB-KW"/>
</dbReference>
<evidence type="ECO:0000259" key="5">
    <source>
        <dbReference type="Pfam" id="PF13649"/>
    </source>
</evidence>
<dbReference type="PANTHER" id="PTHR43464:SF19">
    <property type="entry name" value="UBIQUINONE BIOSYNTHESIS O-METHYLTRANSFERASE, MITOCHONDRIAL"/>
    <property type="match status" value="1"/>
</dbReference>
<gene>
    <name evidence="6" type="ORF">FEF34_37035</name>
</gene>
<dbReference type="EMBL" id="VAWE01000001">
    <property type="protein sequence ID" value="TLQ47785.1"/>
    <property type="molecule type" value="Genomic_DNA"/>
</dbReference>
<feature type="domain" description="Methyltransferase" evidence="5">
    <location>
        <begin position="82"/>
        <end position="175"/>
    </location>
</feature>
<dbReference type="OrthoDB" id="9786503at2"/>
<keyword evidence="1 6" id="KW-0489">Methyltransferase</keyword>
<sequence length="247" mass="25436">MVILLTNGHSLDPIPAGGTVTHNTGHACGTHDSGHAHAHGPGATSYPDFEWDDLYTGDGSDTSDPDPTLLAPADDLPPGRALDLGCGSGGNALALAERGWRVTGVDLAPRAIASTRAGACARGLDGRVELAVADSATWQPEVAYDFAVSSYALPPRGPARTATLAVLATALAPGGTLALGEWDEEACDWAEPGDLVTLAELTEALTGLGLDVVRAERRVVPRIQHPGEDHAVIVIARKPHDTLEASG</sequence>
<dbReference type="Pfam" id="PF13649">
    <property type="entry name" value="Methyltransf_25"/>
    <property type="match status" value="1"/>
</dbReference>
<keyword evidence="3" id="KW-0949">S-adenosyl-L-methionine</keyword>
<accession>A0A5R9EF75</accession>
<feature type="region of interest" description="Disordered" evidence="4">
    <location>
        <begin position="23"/>
        <end position="69"/>
    </location>
</feature>
<evidence type="ECO:0000256" key="3">
    <source>
        <dbReference type="ARBA" id="ARBA00022691"/>
    </source>
</evidence>
<evidence type="ECO:0000256" key="2">
    <source>
        <dbReference type="ARBA" id="ARBA00022679"/>
    </source>
</evidence>
<name>A0A5R9EF75_9ACTN</name>
<dbReference type="PANTHER" id="PTHR43464">
    <property type="entry name" value="METHYLTRANSFERASE"/>
    <property type="match status" value="1"/>
</dbReference>
<comment type="caution">
    <text evidence="6">The sequence shown here is derived from an EMBL/GenBank/DDBJ whole genome shotgun (WGS) entry which is preliminary data.</text>
</comment>
<reference evidence="6 7" key="1">
    <citation type="submission" date="2019-05" db="EMBL/GenBank/DDBJ databases">
        <title>Streptomyces marianii sp. nov., a novel marine actinomycete from southern coast of India.</title>
        <authorList>
            <person name="Iniyan A.M."/>
            <person name="Wink J."/>
            <person name="Ramprasad E."/>
            <person name="Ramana C.V."/>
            <person name="Bunk B."/>
            <person name="Sproer C."/>
            <person name="Joseph F.-J.R.S."/>
            <person name="Vincent S.G.P."/>
        </authorList>
    </citation>
    <scope>NUCLEOTIDE SEQUENCE [LARGE SCALE GENOMIC DNA]</scope>
    <source>
        <strain evidence="6 7">ICN19</strain>
    </source>
</reference>